<feature type="domain" description="SH3" evidence="9">
    <location>
        <begin position="1125"/>
        <end position="1186"/>
    </location>
</feature>
<comment type="subcellular location">
    <subcellularLocation>
        <location evidence="1">Cytoplasm</location>
    </subcellularLocation>
</comment>
<dbReference type="PROSITE" id="PS50002">
    <property type="entry name" value="SH3"/>
    <property type="match status" value="1"/>
</dbReference>
<feature type="domain" description="PID" evidence="8">
    <location>
        <begin position="1204"/>
        <end position="1338"/>
    </location>
</feature>
<evidence type="ECO:0000256" key="1">
    <source>
        <dbReference type="ARBA" id="ARBA00004496"/>
    </source>
</evidence>
<dbReference type="PROSITE" id="PS01179">
    <property type="entry name" value="PID"/>
    <property type="match status" value="1"/>
</dbReference>
<dbReference type="GO" id="GO:0007254">
    <property type="term" value="P:JNK cascade"/>
    <property type="evidence" value="ECO:0007669"/>
    <property type="project" value="TreeGrafter"/>
</dbReference>
<dbReference type="InterPro" id="IPR035637">
    <property type="entry name" value="JIP2_SH3"/>
</dbReference>
<evidence type="ECO:0000256" key="4">
    <source>
        <dbReference type="ARBA" id="ARBA00022490"/>
    </source>
</evidence>
<evidence type="ECO:0000256" key="7">
    <source>
        <dbReference type="SAM" id="MobiDB-lite"/>
    </source>
</evidence>
<keyword evidence="11" id="KW-1185">Reference proteome</keyword>
<evidence type="ECO:0000256" key="3">
    <source>
        <dbReference type="ARBA" id="ARBA00022443"/>
    </source>
</evidence>
<feature type="region of interest" description="Disordered" evidence="7">
    <location>
        <begin position="826"/>
        <end position="851"/>
    </location>
</feature>
<dbReference type="Gene3D" id="2.30.29.30">
    <property type="entry name" value="Pleckstrin-homology domain (PH domain)/Phosphotyrosine-binding domain (PTB)"/>
    <property type="match status" value="1"/>
</dbReference>
<feature type="compositionally biased region" description="Low complexity" evidence="7">
    <location>
        <begin position="274"/>
        <end position="290"/>
    </location>
</feature>
<organism evidence="10 11">
    <name type="scientific">Anser brachyrhynchus</name>
    <name type="common">Pink-footed goose</name>
    <dbReference type="NCBI Taxonomy" id="132585"/>
    <lineage>
        <taxon>Eukaryota</taxon>
        <taxon>Metazoa</taxon>
        <taxon>Chordata</taxon>
        <taxon>Craniata</taxon>
        <taxon>Vertebrata</taxon>
        <taxon>Euteleostomi</taxon>
        <taxon>Archelosauria</taxon>
        <taxon>Archosauria</taxon>
        <taxon>Dinosauria</taxon>
        <taxon>Saurischia</taxon>
        <taxon>Theropoda</taxon>
        <taxon>Coelurosauria</taxon>
        <taxon>Aves</taxon>
        <taxon>Neognathae</taxon>
        <taxon>Galloanserae</taxon>
        <taxon>Anseriformes</taxon>
        <taxon>Anatidae</taxon>
        <taxon>Anserinae</taxon>
        <taxon>Anser</taxon>
    </lineage>
</organism>
<dbReference type="GO" id="GO:0005078">
    <property type="term" value="F:MAP-kinase scaffold activity"/>
    <property type="evidence" value="ECO:0007669"/>
    <property type="project" value="TreeGrafter"/>
</dbReference>
<dbReference type="GO" id="GO:0005737">
    <property type="term" value="C:cytoplasm"/>
    <property type="evidence" value="ECO:0007669"/>
    <property type="project" value="UniProtKB-SubCell"/>
</dbReference>
<feature type="region of interest" description="Disordered" evidence="7">
    <location>
        <begin position="890"/>
        <end position="920"/>
    </location>
</feature>
<dbReference type="Pfam" id="PF14604">
    <property type="entry name" value="SH3_9"/>
    <property type="match status" value="1"/>
</dbReference>
<feature type="region of interest" description="Disordered" evidence="7">
    <location>
        <begin position="575"/>
        <end position="691"/>
    </location>
</feature>
<sequence length="1349" mass="143726">MRGAGSGPVGVPGVQIPANPGSVAFCLLGPAQSLVLWSPSAPRPWGARCSPRGAGPGPCPFPSPAAPPAPQPPFVALRAPPHVAPALLANLLARLDYRCPPALIRSCRRAGRAAPALLAPVPTPRAGVPSRDPLATGRAAHGGMGLVRPCNGFPLGTAPVSPRPLLGALLGKCRSPGSPFWGCHGSNLDQSRARVPGAARPCHGVPRVGPDRGVPTVAAVARPAQGSTAVGRPLPARSRLVPAHVRSPAPDSLNNNGSYPPPTHRTTWQDALLHSSSSSSSSHTGHSSPHACIQDGPCLESQKGLGPSPGGTGQAPTPPQPSLFDSQGNSHESLAHGNPSPERAGEDYNMNIISSALRPPHSPSHLCQPPPEPSLSPTGLAAPARMPAGSDAGSQPQTPGARQPAAPDGRCAPLKQQAAGGRESQVPSEGDGAGAGSPGSPVAPREQRGAPLPPEELAARACAQRSEGPGSRLPGPHACPKGPAEQLSSDGEGPLPSRAASVRGRPSGSSETTSPSSDPGIEADLTSRTSKPFLPCSRHSEDLSSPGSDSDVEGEIEAAFAAGRLVSNMISSISETELDLSSDSSSGRSSHLTNSIEEASSPASEAELETELEAPGVMGIKDSLLLDKGKEEEEETLDRELPESGMVRRESLAELKMEGYYDSLNPEDSSAPVDQTDVSTSSPLDLKIDPDHSLESIRRSFYLPVGPKLMPEADDEDNSEYDSDSESEPDLSEDSDSPWLLSNLVNKMISEGSYPIKCPDECFQQTHSLCDTISPASDLEPEILSEALDEEPGLRDSPVSEGEPAALPCAQRSIELVDMETLRSSLQRAEDERSLGVGTETAPEPPADDPGPFLFLSNPTNDTIAPVFPGRPVSLDRLGGSEVLATFGCCTGPPRSPPRSSPGTEATSGEPCATVEPAAGTKDWAVDKDLDSGILEDNDMIDDVRLEPLGQDPDAFPPALDVSTAKTNRCFTMAYSTDEDEAPYLKGSPFPEDPRGFPGELPLPPAPEALEPRALDESLAYDSVKYTLVVDEHTQLELVSLRRCTSVLSDDSDLLRACDRCDLEDEAAFEDGLAAPDAHSSSEDSSPEADLQFSKKFLNVFVNSTSRSSSTESFGLFSCMVNGEEREQTHRAVFRFIPRHEDELELDVDDPILVELEEDDYWYRGYNMRTGERGIFPAFYAHEVVGQARDVIGLKRNPCWVERFNVQFLGSVEVPYHQGNGILCAAMQKIATTRKLTVHLRPPASCDLEITLQGIKLILTVNEYGRDEEFERCSHFFQMKNISFCGCHPRNSCYFGFITKHPVLSRFACHVFVSQESMRHVAECVGRAFQEYYQEHLEYACPTEDIYLE</sequence>
<evidence type="ECO:0000259" key="9">
    <source>
        <dbReference type="PROSITE" id="PS50002"/>
    </source>
</evidence>
<evidence type="ECO:0000256" key="5">
    <source>
        <dbReference type="ARBA" id="ARBA00022553"/>
    </source>
</evidence>
<dbReference type="Ensembl" id="ENSABRT00000023338.1">
    <property type="protein sequence ID" value="ENSABRP00000016397.1"/>
    <property type="gene ID" value="ENSABRG00000014376.1"/>
</dbReference>
<keyword evidence="4" id="KW-0963">Cytoplasm</keyword>
<feature type="compositionally biased region" description="Acidic residues" evidence="7">
    <location>
        <begin position="712"/>
        <end position="736"/>
    </location>
</feature>
<dbReference type="PANTHER" id="PTHR47437:SF2">
    <property type="entry name" value="C-JUN-AMINO-TERMINAL KINASE-INTERACTING PROTEIN 2"/>
    <property type="match status" value="1"/>
</dbReference>
<dbReference type="SMART" id="SM00462">
    <property type="entry name" value="PTB"/>
    <property type="match status" value="1"/>
</dbReference>
<comment type="similarity">
    <text evidence="2">Belongs to the JIP scaffold family.</text>
</comment>
<dbReference type="CDD" id="cd11942">
    <property type="entry name" value="SH3_JIP2"/>
    <property type="match status" value="1"/>
</dbReference>
<protein>
    <submittedName>
        <fullName evidence="10">Mitogen-activated protein kinase 8 interacting protein 2</fullName>
    </submittedName>
</protein>
<evidence type="ECO:0000256" key="2">
    <source>
        <dbReference type="ARBA" id="ARBA00009866"/>
    </source>
</evidence>
<dbReference type="GO" id="GO:0008432">
    <property type="term" value="F:JUN kinase binding"/>
    <property type="evidence" value="ECO:0007669"/>
    <property type="project" value="TreeGrafter"/>
</dbReference>
<feature type="compositionally biased region" description="Polar residues" evidence="7">
    <location>
        <begin position="666"/>
        <end position="683"/>
    </location>
</feature>
<proteinExistence type="inferred from homology"/>
<evidence type="ECO:0000256" key="6">
    <source>
        <dbReference type="PROSITE-ProRule" id="PRU00192"/>
    </source>
</evidence>
<feature type="region of interest" description="Disordered" evidence="7">
    <location>
        <begin position="244"/>
        <end position="555"/>
    </location>
</feature>
<dbReference type="CDD" id="cd01212">
    <property type="entry name" value="PTB_JIP"/>
    <property type="match status" value="1"/>
</dbReference>
<evidence type="ECO:0000313" key="11">
    <source>
        <dbReference type="Proteomes" id="UP000694426"/>
    </source>
</evidence>
<name>A0A8B9C9L6_9AVES</name>
<dbReference type="PANTHER" id="PTHR47437">
    <property type="entry name" value="JNK-INTERACTING PROTEIN 1-LIKE PROTEIN"/>
    <property type="match status" value="1"/>
</dbReference>
<feature type="compositionally biased region" description="Low complexity" evidence="7">
    <location>
        <begin position="503"/>
        <end position="517"/>
    </location>
</feature>
<reference evidence="10" key="2">
    <citation type="submission" date="2025-09" db="UniProtKB">
        <authorList>
            <consortium name="Ensembl"/>
        </authorList>
    </citation>
    <scope>IDENTIFICATION</scope>
</reference>
<dbReference type="FunFam" id="2.30.30.40:FF:000032">
    <property type="entry name" value="Putative C-Jun-amino-terminal kinase-interacting protein 2"/>
    <property type="match status" value="1"/>
</dbReference>
<dbReference type="GeneTree" id="ENSGT00940000160461"/>
<feature type="compositionally biased region" description="Polar residues" evidence="7">
    <location>
        <begin position="323"/>
        <end position="332"/>
    </location>
</feature>
<dbReference type="Proteomes" id="UP000694426">
    <property type="component" value="Unplaced"/>
</dbReference>
<feature type="compositionally biased region" description="Polar residues" evidence="7">
    <location>
        <begin position="252"/>
        <end position="269"/>
    </location>
</feature>
<evidence type="ECO:0000259" key="8">
    <source>
        <dbReference type="PROSITE" id="PS01179"/>
    </source>
</evidence>
<gene>
    <name evidence="10" type="primary">MAPK8IP2</name>
</gene>
<evidence type="ECO:0000313" key="10">
    <source>
        <dbReference type="Ensembl" id="ENSABRP00000016397.1"/>
    </source>
</evidence>
<dbReference type="InterPro" id="IPR047178">
    <property type="entry name" value="JIP1_scaffold"/>
</dbReference>
<reference evidence="10" key="1">
    <citation type="submission" date="2025-08" db="UniProtKB">
        <authorList>
            <consortium name="Ensembl"/>
        </authorList>
    </citation>
    <scope>IDENTIFICATION</scope>
</reference>
<dbReference type="SMART" id="SM00326">
    <property type="entry name" value="SH3"/>
    <property type="match status" value="1"/>
</dbReference>
<dbReference type="InterPro" id="IPR006020">
    <property type="entry name" value="PTB/PI_dom"/>
</dbReference>
<dbReference type="Pfam" id="PF00640">
    <property type="entry name" value="PID"/>
    <property type="match status" value="1"/>
</dbReference>
<dbReference type="GO" id="GO:0046328">
    <property type="term" value="P:regulation of JNK cascade"/>
    <property type="evidence" value="ECO:0007669"/>
    <property type="project" value="InterPro"/>
</dbReference>
<dbReference type="InterPro" id="IPR001452">
    <property type="entry name" value="SH3_domain"/>
</dbReference>
<feature type="compositionally biased region" description="Low complexity" evidence="7">
    <location>
        <begin position="575"/>
        <end position="605"/>
    </location>
</feature>
<dbReference type="SUPFAM" id="SSF50729">
    <property type="entry name" value="PH domain-like"/>
    <property type="match status" value="1"/>
</dbReference>
<dbReference type="InterPro" id="IPR011993">
    <property type="entry name" value="PH-like_dom_sf"/>
</dbReference>
<keyword evidence="3 6" id="KW-0728">SH3 domain</keyword>
<feature type="compositionally biased region" description="Basic and acidic residues" evidence="7">
    <location>
        <begin position="638"/>
        <end position="659"/>
    </location>
</feature>
<accession>A0A8B9C9L6</accession>
<keyword evidence="5" id="KW-0597">Phosphoprotein</keyword>
<dbReference type="FunFam" id="2.30.29.30:FF:000108">
    <property type="entry name" value="C-Jun-amino-terminal kinase-interacting protein 1 isoform X2"/>
    <property type="match status" value="1"/>
</dbReference>
<feature type="region of interest" description="Disordered" evidence="7">
    <location>
        <begin position="704"/>
        <end position="738"/>
    </location>
</feature>
<dbReference type="Gene3D" id="2.30.30.40">
    <property type="entry name" value="SH3 Domains"/>
    <property type="match status" value="1"/>
</dbReference>